<feature type="coiled-coil region" evidence="1">
    <location>
        <begin position="46"/>
        <end position="80"/>
    </location>
</feature>
<evidence type="ECO:0000256" key="1">
    <source>
        <dbReference type="SAM" id="Coils"/>
    </source>
</evidence>
<reference evidence="2 3" key="2">
    <citation type="submission" date="2018-11" db="EMBL/GenBank/DDBJ databases">
        <authorList>
            <consortium name="Pathogen Informatics"/>
        </authorList>
    </citation>
    <scope>NUCLEOTIDE SEQUENCE [LARGE SCALE GENOMIC DNA]</scope>
</reference>
<dbReference type="Proteomes" id="UP000050794">
    <property type="component" value="Unassembled WGS sequence"/>
</dbReference>
<accession>A0A183U4Y9</accession>
<proteinExistence type="predicted"/>
<evidence type="ECO:0000313" key="3">
    <source>
        <dbReference type="Proteomes" id="UP000050794"/>
    </source>
</evidence>
<evidence type="ECO:0000313" key="2">
    <source>
        <dbReference type="EMBL" id="VDM29277.1"/>
    </source>
</evidence>
<dbReference type="EMBL" id="UYWY01004685">
    <property type="protein sequence ID" value="VDM29277.1"/>
    <property type="molecule type" value="Genomic_DNA"/>
</dbReference>
<dbReference type="WBParaSite" id="TCNE_0000355901-mRNA-1">
    <property type="protein sequence ID" value="TCNE_0000355901-mRNA-1"/>
    <property type="gene ID" value="TCNE_0000355901"/>
</dbReference>
<dbReference type="AlphaFoldDB" id="A0A183U4Y9"/>
<reference evidence="4" key="1">
    <citation type="submission" date="2016-06" db="UniProtKB">
        <authorList>
            <consortium name="WormBaseParasite"/>
        </authorList>
    </citation>
    <scope>IDENTIFICATION</scope>
</reference>
<keyword evidence="1" id="KW-0175">Coiled coil</keyword>
<keyword evidence="3" id="KW-1185">Reference proteome</keyword>
<gene>
    <name evidence="2" type="ORF">TCNE_LOCUS3560</name>
</gene>
<organism evidence="3 4">
    <name type="scientific">Toxocara canis</name>
    <name type="common">Canine roundworm</name>
    <dbReference type="NCBI Taxonomy" id="6265"/>
    <lineage>
        <taxon>Eukaryota</taxon>
        <taxon>Metazoa</taxon>
        <taxon>Ecdysozoa</taxon>
        <taxon>Nematoda</taxon>
        <taxon>Chromadorea</taxon>
        <taxon>Rhabditida</taxon>
        <taxon>Spirurina</taxon>
        <taxon>Ascaridomorpha</taxon>
        <taxon>Ascaridoidea</taxon>
        <taxon>Toxocaridae</taxon>
        <taxon>Toxocara</taxon>
    </lineage>
</organism>
<evidence type="ECO:0000313" key="4">
    <source>
        <dbReference type="WBParaSite" id="TCNE_0000355901-mRNA-1"/>
    </source>
</evidence>
<sequence>MTNTHRHETNRKKQRHVPRLWVDSEAIIANSNHGASHKTTVAIPLVEDLLVKINRLNESIVALDAKMDVMEDEIDKMNKRQIGSTTTQQLVSYGRSLFRRCWLISEQLLSICF</sequence>
<name>A0A183U4Y9_TOXCA</name>
<protein>
    <submittedName>
        <fullName evidence="4">t-SNARE coiled-coil homology domain-containing protein</fullName>
    </submittedName>
</protein>